<organism evidence="2 3">
    <name type="scientific">Tuber aestivum</name>
    <name type="common">summer truffle</name>
    <dbReference type="NCBI Taxonomy" id="59557"/>
    <lineage>
        <taxon>Eukaryota</taxon>
        <taxon>Fungi</taxon>
        <taxon>Dikarya</taxon>
        <taxon>Ascomycota</taxon>
        <taxon>Pezizomycotina</taxon>
        <taxon>Pezizomycetes</taxon>
        <taxon>Pezizales</taxon>
        <taxon>Tuberaceae</taxon>
        <taxon>Tuber</taxon>
    </lineage>
</organism>
<dbReference type="AlphaFoldDB" id="A0A292PTU4"/>
<sequence length="330" mass="36637">MFPPPGRGNDCLAVGDKFVISLFGTSMVFTAEGNCVRLREYEKGKMRQIWVCQMNPEGRYGMRNAATGCFLGWVDGRELFCAMAHHYGCTWLTFTRLRLGGYSLMVPSPEGPFGTRLDPVQRSGPGSSSLSSNSGTAYHRFGLHCLKDSVFRRFEWVVPDRLARSSAPYYDGEDSDESINETSIEFLANHGIQNIISMNSVEISARERGKLRAAGISYSHIRALEFTAPTQEQFDQIWNAYEEAGVTVVYCGYGDGRTGMAISAIQLFEGRVLTDLDYRANGVQCPSQIEALNVLNERIHSVENNSGPSDAPDTRPPPYTAPEKDKPWNA</sequence>
<accession>A0A292PTU4</accession>
<evidence type="ECO:0000313" key="2">
    <source>
        <dbReference type="EMBL" id="CUS10125.1"/>
    </source>
</evidence>
<protein>
    <recommendedName>
        <fullName evidence="4">Tyrosine specific protein phosphatases domain-containing protein</fullName>
    </recommendedName>
</protein>
<dbReference type="Proteomes" id="UP001412239">
    <property type="component" value="Unassembled WGS sequence"/>
</dbReference>
<feature type="region of interest" description="Disordered" evidence="1">
    <location>
        <begin position="302"/>
        <end position="330"/>
    </location>
</feature>
<reference evidence="2" key="1">
    <citation type="submission" date="2015-10" db="EMBL/GenBank/DDBJ databases">
        <authorList>
            <person name="Regsiter A."/>
            <person name="william w."/>
        </authorList>
    </citation>
    <scope>NUCLEOTIDE SEQUENCE</scope>
    <source>
        <strain evidence="2">Montdore</strain>
    </source>
</reference>
<dbReference type="Pfam" id="PF22785">
    <property type="entry name" value="Tc-R-P"/>
    <property type="match status" value="1"/>
</dbReference>
<dbReference type="SUPFAM" id="SSF52799">
    <property type="entry name" value="(Phosphotyrosine protein) phosphatases II"/>
    <property type="match status" value="1"/>
</dbReference>
<gene>
    <name evidence="2" type="ORF">GSTUAT00005808001</name>
</gene>
<evidence type="ECO:0000313" key="3">
    <source>
        <dbReference type="Proteomes" id="UP001412239"/>
    </source>
</evidence>
<dbReference type="EMBL" id="LN891056">
    <property type="protein sequence ID" value="CUS10125.1"/>
    <property type="molecule type" value="Genomic_DNA"/>
</dbReference>
<name>A0A292PTU4_9PEZI</name>
<keyword evidence="3" id="KW-1185">Reference proteome</keyword>
<evidence type="ECO:0008006" key="4">
    <source>
        <dbReference type="Google" id="ProtNLM"/>
    </source>
</evidence>
<proteinExistence type="predicted"/>
<dbReference type="Gene3D" id="3.90.190.10">
    <property type="entry name" value="Protein tyrosine phosphatase superfamily"/>
    <property type="match status" value="1"/>
</dbReference>
<evidence type="ECO:0000256" key="1">
    <source>
        <dbReference type="SAM" id="MobiDB-lite"/>
    </source>
</evidence>
<dbReference type="InterPro" id="IPR029021">
    <property type="entry name" value="Prot-tyrosine_phosphatase-like"/>
</dbReference>